<dbReference type="InterPro" id="IPR046879">
    <property type="entry name" value="KANL3/Tex30_Abhydrolase"/>
</dbReference>
<gene>
    <name evidence="2" type="ORF">SAMN05661010_01371</name>
</gene>
<dbReference type="Proteomes" id="UP000198654">
    <property type="component" value="Unassembled WGS sequence"/>
</dbReference>
<reference evidence="2 3" key="1">
    <citation type="submission" date="2016-10" db="EMBL/GenBank/DDBJ databases">
        <authorList>
            <person name="de Groot N.N."/>
        </authorList>
    </citation>
    <scope>NUCLEOTIDE SEQUENCE [LARGE SCALE GENOMIC DNA]</scope>
    <source>
        <strain evidence="2 3">DSM 14789</strain>
    </source>
</reference>
<dbReference type="STRING" id="119000.SAMN05661010_01371"/>
<dbReference type="InterPro" id="IPR026555">
    <property type="entry name" value="NSL3/Tex30"/>
</dbReference>
<dbReference type="AlphaFoldDB" id="A0A1G9IWQ8"/>
<accession>A0A1G9IWQ8</accession>
<dbReference type="EMBL" id="FNGI01000002">
    <property type="protein sequence ID" value="SDL29678.1"/>
    <property type="molecule type" value="Genomic_DNA"/>
</dbReference>
<dbReference type="PANTHER" id="PTHR13136:SF11">
    <property type="entry name" value="TESTIS-EXPRESSED PROTEIN 30"/>
    <property type="match status" value="1"/>
</dbReference>
<evidence type="ECO:0000259" key="1">
    <source>
        <dbReference type="Pfam" id="PF20408"/>
    </source>
</evidence>
<feature type="domain" description="KANL3/Tex30 alpha/beta hydrolase-like" evidence="1">
    <location>
        <begin position="45"/>
        <end position="236"/>
    </location>
</feature>
<evidence type="ECO:0000313" key="2">
    <source>
        <dbReference type="EMBL" id="SDL29678.1"/>
    </source>
</evidence>
<keyword evidence="3" id="KW-1185">Reference proteome</keyword>
<evidence type="ECO:0000313" key="3">
    <source>
        <dbReference type="Proteomes" id="UP000198654"/>
    </source>
</evidence>
<sequence>MSVYTHLGYRKVTPQQLRTALQEPGDAKLFIEGIGPLEKRGEARKGRLLIAHGAGAGQDSTFMRLLRQALSENGVQTLAIEFAYMQRMREENRRRPPPKIDGLIEEMARWCDVVSQPNSPALWLGGKSLGGRVASMLAARDGAAGLALCGYPFHPPGKPDKTRLAHWPAIACPTLVMQGTRDPFGTRDEVEGYDLPASVSVRFLEDGDHDWKPRRISGRDQADLIAEGAAGIAATMAASR</sequence>
<name>A0A1G9IWQ8_9GAMM</name>
<organism evidence="2 3">
    <name type="scientific">Modicisalibacter muralis</name>
    <dbReference type="NCBI Taxonomy" id="119000"/>
    <lineage>
        <taxon>Bacteria</taxon>
        <taxon>Pseudomonadati</taxon>
        <taxon>Pseudomonadota</taxon>
        <taxon>Gammaproteobacteria</taxon>
        <taxon>Oceanospirillales</taxon>
        <taxon>Halomonadaceae</taxon>
        <taxon>Modicisalibacter</taxon>
    </lineage>
</organism>
<dbReference type="InterPro" id="IPR029058">
    <property type="entry name" value="AB_hydrolase_fold"/>
</dbReference>
<dbReference type="PANTHER" id="PTHR13136">
    <property type="entry name" value="TESTIS DEVELOPMENT PROTEIN PRTD"/>
    <property type="match status" value="1"/>
</dbReference>
<dbReference type="Pfam" id="PF20408">
    <property type="entry name" value="Abhydrolase_11"/>
    <property type="match status" value="1"/>
</dbReference>
<dbReference type="Gene3D" id="3.40.50.1820">
    <property type="entry name" value="alpha/beta hydrolase"/>
    <property type="match status" value="1"/>
</dbReference>
<proteinExistence type="predicted"/>
<protein>
    <recommendedName>
        <fullName evidence="1">KANL3/Tex30 alpha/beta hydrolase-like domain-containing protein</fullName>
    </recommendedName>
</protein>
<dbReference type="SUPFAM" id="SSF53474">
    <property type="entry name" value="alpha/beta-Hydrolases"/>
    <property type="match status" value="1"/>
</dbReference>